<dbReference type="Pfam" id="PF13802">
    <property type="entry name" value="Gal_mutarotas_2"/>
    <property type="match status" value="1"/>
</dbReference>
<evidence type="ECO:0000259" key="20">
    <source>
        <dbReference type="Pfam" id="PF01055"/>
    </source>
</evidence>
<keyword evidence="24" id="KW-1185">Reference proteome</keyword>
<keyword evidence="11" id="KW-0325">Glycoprotein</keyword>
<dbReference type="InterPro" id="IPR013780">
    <property type="entry name" value="Glyco_hydro_b"/>
</dbReference>
<comment type="function">
    <text evidence="16">Glucosidase involved in the degradation of cellulosic biomass. Has both alpha- and beta-glucosidase activity.</text>
</comment>
<dbReference type="Pfam" id="PF01055">
    <property type="entry name" value="Glyco_hydro_31_2nd"/>
    <property type="match status" value="1"/>
</dbReference>
<accession>A0A2T3B4I3</accession>
<keyword evidence="15" id="KW-0624">Polysaccharide degradation</keyword>
<comment type="subcellular location">
    <subcellularLocation>
        <location evidence="3">Secreted</location>
    </subcellularLocation>
</comment>
<evidence type="ECO:0000259" key="21">
    <source>
        <dbReference type="Pfam" id="PF13802"/>
    </source>
</evidence>
<feature type="domain" description="Glycoside hydrolase family 31 N-terminal" evidence="21">
    <location>
        <begin position="117"/>
        <end position="224"/>
    </location>
</feature>
<evidence type="ECO:0000256" key="18">
    <source>
        <dbReference type="SAM" id="MobiDB-lite"/>
    </source>
</evidence>
<evidence type="ECO:0000259" key="22">
    <source>
        <dbReference type="Pfam" id="PF21365"/>
    </source>
</evidence>
<evidence type="ECO:0000313" key="24">
    <source>
        <dbReference type="Proteomes" id="UP000241818"/>
    </source>
</evidence>
<name>A0A2T3B4I3_AMORE</name>
<comment type="catalytic activity">
    <reaction evidence="2">
        <text>Hydrolysis of terminal, non-reducing (1-&gt;4)-linked alpha-D-glucose residues with release of alpha-D-glucose.</text>
        <dbReference type="EC" id="3.2.1.20"/>
    </reaction>
</comment>
<dbReference type="GO" id="GO:0004558">
    <property type="term" value="F:alpha-1,4-glucosidase activity"/>
    <property type="evidence" value="ECO:0007669"/>
    <property type="project" value="UniProtKB-EC"/>
</dbReference>
<dbReference type="InterPro" id="IPR025887">
    <property type="entry name" value="Glyco_hydro_31_N_dom"/>
</dbReference>
<evidence type="ECO:0000256" key="2">
    <source>
        <dbReference type="ARBA" id="ARBA00001657"/>
    </source>
</evidence>
<dbReference type="STRING" id="857342.A0A2T3B4I3"/>
<dbReference type="Proteomes" id="UP000241818">
    <property type="component" value="Unassembled WGS sequence"/>
</dbReference>
<feature type="region of interest" description="Disordered" evidence="18">
    <location>
        <begin position="491"/>
        <end position="512"/>
    </location>
</feature>
<evidence type="ECO:0000256" key="9">
    <source>
        <dbReference type="ARBA" id="ARBA00022729"/>
    </source>
</evidence>
<dbReference type="GO" id="GO:0008422">
    <property type="term" value="F:beta-glucosidase activity"/>
    <property type="evidence" value="ECO:0007669"/>
    <property type="project" value="UniProtKB-EC"/>
</dbReference>
<comment type="similarity">
    <text evidence="4 17">Belongs to the glycosyl hydrolase 31 family.</text>
</comment>
<evidence type="ECO:0000256" key="14">
    <source>
        <dbReference type="ARBA" id="ARBA00023316"/>
    </source>
</evidence>
<evidence type="ECO:0000256" key="7">
    <source>
        <dbReference type="ARBA" id="ARBA00014002"/>
    </source>
</evidence>
<dbReference type="GO" id="GO:0005576">
    <property type="term" value="C:extracellular region"/>
    <property type="evidence" value="ECO:0007669"/>
    <property type="project" value="UniProtKB-SubCell"/>
</dbReference>
<dbReference type="GO" id="GO:0030246">
    <property type="term" value="F:carbohydrate binding"/>
    <property type="evidence" value="ECO:0007669"/>
    <property type="project" value="InterPro"/>
</dbReference>
<dbReference type="GO" id="GO:0071555">
    <property type="term" value="P:cell wall organization"/>
    <property type="evidence" value="ECO:0007669"/>
    <property type="project" value="UniProtKB-KW"/>
</dbReference>
<dbReference type="AlphaFoldDB" id="A0A2T3B4I3"/>
<keyword evidence="12" id="KW-0119">Carbohydrate metabolism</keyword>
<dbReference type="InterPro" id="IPR011013">
    <property type="entry name" value="Gal_mutarotase_sf_dom"/>
</dbReference>
<dbReference type="Gene3D" id="2.60.40.1180">
    <property type="entry name" value="Golgi alpha-mannosidase II"/>
    <property type="match status" value="2"/>
</dbReference>
<evidence type="ECO:0000256" key="11">
    <source>
        <dbReference type="ARBA" id="ARBA00023180"/>
    </source>
</evidence>
<dbReference type="PANTHER" id="PTHR22762:SF67">
    <property type="entry name" value="ALPHA_BETA-GLUCOSIDASE AGDC-RELATED"/>
    <property type="match status" value="1"/>
</dbReference>
<keyword evidence="10 17" id="KW-0378">Hydrolase</keyword>
<keyword evidence="8" id="KW-0964">Secreted</keyword>
<dbReference type="EMBL" id="KZ679010">
    <property type="protein sequence ID" value="PSS20557.1"/>
    <property type="molecule type" value="Genomic_DNA"/>
</dbReference>
<evidence type="ECO:0000256" key="15">
    <source>
        <dbReference type="ARBA" id="ARBA00023326"/>
    </source>
</evidence>
<reference evidence="23 24" key="1">
    <citation type="journal article" date="2018" name="New Phytol.">
        <title>Comparative genomics and transcriptomics depict ericoid mycorrhizal fungi as versatile saprotrophs and plant mutualists.</title>
        <authorList>
            <person name="Martino E."/>
            <person name="Morin E."/>
            <person name="Grelet G.A."/>
            <person name="Kuo A."/>
            <person name="Kohler A."/>
            <person name="Daghino S."/>
            <person name="Barry K.W."/>
            <person name="Cichocki N."/>
            <person name="Clum A."/>
            <person name="Dockter R.B."/>
            <person name="Hainaut M."/>
            <person name="Kuo R.C."/>
            <person name="LaButti K."/>
            <person name="Lindahl B.D."/>
            <person name="Lindquist E.A."/>
            <person name="Lipzen A."/>
            <person name="Khouja H.R."/>
            <person name="Magnuson J."/>
            <person name="Murat C."/>
            <person name="Ohm R.A."/>
            <person name="Singer S.W."/>
            <person name="Spatafora J.W."/>
            <person name="Wang M."/>
            <person name="Veneault-Fourrey C."/>
            <person name="Henrissat B."/>
            <person name="Grigoriev I.V."/>
            <person name="Martin F.M."/>
            <person name="Perotto S."/>
        </authorList>
    </citation>
    <scope>NUCLEOTIDE SEQUENCE [LARGE SCALE GENOMIC DNA]</scope>
    <source>
        <strain evidence="23 24">ATCC 22711</strain>
    </source>
</reference>
<dbReference type="PROSITE" id="PS00129">
    <property type="entry name" value="GLYCOSYL_HYDROL_F31_1"/>
    <property type="match status" value="1"/>
</dbReference>
<dbReference type="SUPFAM" id="SSF51445">
    <property type="entry name" value="(Trans)glycosidases"/>
    <property type="match status" value="1"/>
</dbReference>
<proteinExistence type="inferred from homology"/>
<dbReference type="CDD" id="cd14752">
    <property type="entry name" value="GH31_N"/>
    <property type="match status" value="1"/>
</dbReference>
<dbReference type="Gene3D" id="3.20.20.80">
    <property type="entry name" value="Glycosidases"/>
    <property type="match status" value="2"/>
</dbReference>
<dbReference type="InterPro" id="IPR048395">
    <property type="entry name" value="Glyco_hydro_31_C"/>
</dbReference>
<dbReference type="PANTHER" id="PTHR22762">
    <property type="entry name" value="ALPHA-GLUCOSIDASE"/>
    <property type="match status" value="1"/>
</dbReference>
<evidence type="ECO:0000256" key="10">
    <source>
        <dbReference type="ARBA" id="ARBA00022801"/>
    </source>
</evidence>
<sequence length="925" mass="102724">MAVILSWLLLAAAAVSANRIPQLPSDDPLAACPGYKASNVKTTASSLTANLNLAGPACNVYGTDLPDLTLEVVYESDDRIHVKIQDEANSVYQVPTSVFPRPSPSPGARQRSANIQFHYVPYPFSFSITRTHTGEVLFDTSAASIVFESQYLRLRTSLPENPYLYGLGEHSDPLRLNTTDYIRTLWSQDAYSIPAGSNLYGNHPVYFEHRITGTHGVFFLNSNGMDIKINNTNGADQYLEYNTLGGVLDFYFIAGPTPVAVSQQYAEVVGLPAMMPYWGFGFHNCRYGYQDAFDVAEAIYNYSKAGIPLQTAWVDIDYFDRRRVFSLDPERFSLSLMQDINHYLHDHNQNQILMVDPAVAYQDYPPYERGAADDIFLKRSNGSYWLGVVWPGVTVFPDWFNTDTQNYWNNEFALLFDPTNGVNLDGLWIDMSEPSNFPCNFPCDNPYAAAVGYPPAPPPVRTPPRPLPGFPCAFQPVGTDCTDAPARREISAPATVPKPVEKRQAPGQELGLPGRDLLYPKYAIHNTAAYTVADNAAGGGISNHTVNTDVIHQNGLAMYDTHNLFGTMMATASRGAMLNRRPTERPIIIARSTFAGAGTKVGHWLGDNVSDWLHYRISIRTMLAFASIYQVPMVGSDVCGYGGNTTEQLCSRWATLGAFSPFYRNHNSNPPSISQEFYRWPTVTAAAKKVIDIRYRLLDYIYTALYQQTVDGTPLVNPMFYIYPNDIKTFALELQYFFGPSILVAPVTEENSTSVSIYLPNDIFYDFYTHEPVQGHGADILIENIDYESIQLYYRGGVIVPQRLNSAMTTTELRTQDFEIIVPLGLDGRATGQLYLDDGISIEQDGTTLVQFSFDGTHFSMRGKYGYNAGVQIASLTFLGMPQRPGGCLVNGLEVGGWRHDSQTGTLTVPVGKALTADFTLTVRR</sequence>
<dbReference type="GeneID" id="36570674"/>
<evidence type="ECO:0000256" key="3">
    <source>
        <dbReference type="ARBA" id="ARBA00004613"/>
    </source>
</evidence>
<feature type="domain" description="Glycoside hydrolase family 31 TIM barrel" evidence="20">
    <location>
        <begin position="272"/>
        <end position="704"/>
    </location>
</feature>
<dbReference type="InterPro" id="IPR017853">
    <property type="entry name" value="GH"/>
</dbReference>
<keyword evidence="14" id="KW-0961">Cell wall biogenesis/degradation</keyword>
<dbReference type="OrthoDB" id="5839090at2759"/>
<evidence type="ECO:0000313" key="23">
    <source>
        <dbReference type="EMBL" id="PSS20557.1"/>
    </source>
</evidence>
<dbReference type="InterPro" id="IPR000322">
    <property type="entry name" value="Glyco_hydro_31_TIM"/>
</dbReference>
<evidence type="ECO:0000256" key="5">
    <source>
        <dbReference type="ARBA" id="ARBA00012741"/>
    </source>
</evidence>
<dbReference type="GO" id="GO:0000272">
    <property type="term" value="P:polysaccharide catabolic process"/>
    <property type="evidence" value="ECO:0007669"/>
    <property type="project" value="UniProtKB-KW"/>
</dbReference>
<evidence type="ECO:0000256" key="19">
    <source>
        <dbReference type="SAM" id="SignalP"/>
    </source>
</evidence>
<dbReference type="InterPro" id="IPR030458">
    <property type="entry name" value="Glyco_hydro_31_AS"/>
</dbReference>
<dbReference type="Gene3D" id="2.60.40.1760">
    <property type="entry name" value="glycosyl hydrolase (family 31)"/>
    <property type="match status" value="1"/>
</dbReference>
<feature type="domain" description="Glycosyl hydrolase family 31 C-terminal" evidence="22">
    <location>
        <begin position="712"/>
        <end position="800"/>
    </location>
</feature>
<dbReference type="Pfam" id="PF21365">
    <property type="entry name" value="Glyco_hydro_31_3rd"/>
    <property type="match status" value="1"/>
</dbReference>
<evidence type="ECO:0000256" key="17">
    <source>
        <dbReference type="RuleBase" id="RU361185"/>
    </source>
</evidence>
<dbReference type="CDD" id="cd06602">
    <property type="entry name" value="GH31_MGAM_SI_GAA"/>
    <property type="match status" value="1"/>
</dbReference>
<evidence type="ECO:0000256" key="6">
    <source>
        <dbReference type="ARBA" id="ARBA00012744"/>
    </source>
</evidence>
<keyword evidence="9 19" id="KW-0732">Signal</keyword>
<dbReference type="EC" id="3.2.1.20" evidence="5"/>
<dbReference type="SUPFAM" id="SSF51011">
    <property type="entry name" value="Glycosyl hydrolase domain"/>
    <property type="match status" value="1"/>
</dbReference>
<protein>
    <recommendedName>
        <fullName evidence="7">Probable alpha/beta-glucosidase agdC</fullName>
        <ecNumber evidence="5">3.2.1.20</ecNumber>
        <ecNumber evidence="6">3.2.1.21</ecNumber>
    </recommendedName>
</protein>
<feature type="signal peptide" evidence="19">
    <location>
        <begin position="1"/>
        <end position="17"/>
    </location>
</feature>
<evidence type="ECO:0000256" key="16">
    <source>
        <dbReference type="ARBA" id="ARBA00025512"/>
    </source>
</evidence>
<evidence type="ECO:0000256" key="4">
    <source>
        <dbReference type="ARBA" id="ARBA00007806"/>
    </source>
</evidence>
<dbReference type="RefSeq" id="XP_024721827.1">
    <property type="nucleotide sequence ID" value="XM_024862593.1"/>
</dbReference>
<feature type="chain" id="PRO_5015759700" description="Probable alpha/beta-glucosidase agdC" evidence="19">
    <location>
        <begin position="18"/>
        <end position="925"/>
    </location>
</feature>
<gene>
    <name evidence="23" type="ORF">M430DRAFT_139172</name>
</gene>
<dbReference type="InParanoid" id="A0A2T3B4I3"/>
<evidence type="ECO:0000256" key="8">
    <source>
        <dbReference type="ARBA" id="ARBA00022525"/>
    </source>
</evidence>
<comment type="catalytic activity">
    <reaction evidence="1">
        <text>Hydrolysis of terminal, non-reducing beta-D-glucosyl residues with release of beta-D-glucose.</text>
        <dbReference type="EC" id="3.2.1.21"/>
    </reaction>
</comment>
<dbReference type="EC" id="3.2.1.21" evidence="6"/>
<keyword evidence="13 17" id="KW-0326">Glycosidase</keyword>
<evidence type="ECO:0000256" key="1">
    <source>
        <dbReference type="ARBA" id="ARBA00000448"/>
    </source>
</evidence>
<dbReference type="SUPFAM" id="SSF74650">
    <property type="entry name" value="Galactose mutarotase-like"/>
    <property type="match status" value="1"/>
</dbReference>
<evidence type="ECO:0000256" key="13">
    <source>
        <dbReference type="ARBA" id="ARBA00023295"/>
    </source>
</evidence>
<organism evidence="23 24">
    <name type="scientific">Amorphotheca resinae ATCC 22711</name>
    <dbReference type="NCBI Taxonomy" id="857342"/>
    <lineage>
        <taxon>Eukaryota</taxon>
        <taxon>Fungi</taxon>
        <taxon>Dikarya</taxon>
        <taxon>Ascomycota</taxon>
        <taxon>Pezizomycotina</taxon>
        <taxon>Leotiomycetes</taxon>
        <taxon>Helotiales</taxon>
        <taxon>Amorphothecaceae</taxon>
        <taxon>Amorphotheca</taxon>
    </lineage>
</organism>
<evidence type="ECO:0000256" key="12">
    <source>
        <dbReference type="ARBA" id="ARBA00023277"/>
    </source>
</evidence>